<dbReference type="Proteomes" id="UP001054945">
    <property type="component" value="Unassembled WGS sequence"/>
</dbReference>
<comment type="caution">
    <text evidence="1">The sequence shown here is derived from an EMBL/GenBank/DDBJ whole genome shotgun (WGS) entry which is preliminary data.</text>
</comment>
<keyword evidence="2" id="KW-1185">Reference proteome</keyword>
<reference evidence="1 2" key="1">
    <citation type="submission" date="2021-06" db="EMBL/GenBank/DDBJ databases">
        <title>Caerostris extrusa draft genome.</title>
        <authorList>
            <person name="Kono N."/>
            <person name="Arakawa K."/>
        </authorList>
    </citation>
    <scope>NUCLEOTIDE SEQUENCE [LARGE SCALE GENOMIC DNA]</scope>
</reference>
<dbReference type="EMBL" id="BPLR01013008">
    <property type="protein sequence ID" value="GIY58047.1"/>
    <property type="molecule type" value="Genomic_DNA"/>
</dbReference>
<protein>
    <submittedName>
        <fullName evidence="1">Uncharacterized protein</fullName>
    </submittedName>
</protein>
<name>A0AAV4UJY4_CAEEX</name>
<evidence type="ECO:0000313" key="1">
    <source>
        <dbReference type="EMBL" id="GIY58047.1"/>
    </source>
</evidence>
<dbReference type="AlphaFoldDB" id="A0AAV4UJY4"/>
<gene>
    <name evidence="1" type="ORF">CEXT_174791</name>
</gene>
<evidence type="ECO:0000313" key="2">
    <source>
        <dbReference type="Proteomes" id="UP001054945"/>
    </source>
</evidence>
<sequence>MEGTFLSRLSSSQPTCMHGRKKYAKNAFLKHMWEEIMQKKVERFALLRVCVCPLSPNCCVGDGIAMCLHTYDYEDLILYDVYDVENGFGFGG</sequence>
<organism evidence="1 2">
    <name type="scientific">Caerostris extrusa</name>
    <name type="common">Bark spider</name>
    <name type="synonym">Caerostris bankana</name>
    <dbReference type="NCBI Taxonomy" id="172846"/>
    <lineage>
        <taxon>Eukaryota</taxon>
        <taxon>Metazoa</taxon>
        <taxon>Ecdysozoa</taxon>
        <taxon>Arthropoda</taxon>
        <taxon>Chelicerata</taxon>
        <taxon>Arachnida</taxon>
        <taxon>Araneae</taxon>
        <taxon>Araneomorphae</taxon>
        <taxon>Entelegynae</taxon>
        <taxon>Araneoidea</taxon>
        <taxon>Araneidae</taxon>
        <taxon>Caerostris</taxon>
    </lineage>
</organism>
<proteinExistence type="predicted"/>
<accession>A0AAV4UJY4</accession>